<keyword evidence="3" id="KW-1185">Reference proteome</keyword>
<protein>
    <recommendedName>
        <fullName evidence="4">Nucleoporin NSP1-like C-terminal domain-containing protein</fullName>
    </recommendedName>
</protein>
<feature type="compositionally biased region" description="Low complexity" evidence="1">
    <location>
        <begin position="23"/>
        <end position="68"/>
    </location>
</feature>
<feature type="region of interest" description="Disordered" evidence="1">
    <location>
        <begin position="1"/>
        <end position="164"/>
    </location>
</feature>
<feature type="compositionally biased region" description="Low complexity" evidence="1">
    <location>
        <begin position="90"/>
        <end position="126"/>
    </location>
</feature>
<gene>
    <name evidence="2" type="ORF">GL50803_007552</name>
</gene>
<evidence type="ECO:0000256" key="1">
    <source>
        <dbReference type="SAM" id="MobiDB-lite"/>
    </source>
</evidence>
<proteinExistence type="predicted"/>
<name>A0A644FAW5_GIAIC</name>
<dbReference type="InParanoid" id="A0A644FAW5"/>
<dbReference type="EMBL" id="AACB03000001">
    <property type="protein sequence ID" value="KAE8305738.1"/>
    <property type="molecule type" value="Genomic_DNA"/>
</dbReference>
<reference evidence="2 3" key="1">
    <citation type="journal article" date="2007" name="Science">
        <title>Genomic minimalism in the early diverging intestinal parasite Giardia lamblia.</title>
        <authorList>
            <person name="Morrison H.G."/>
            <person name="McArthur A.G."/>
            <person name="Gillin F.D."/>
            <person name="Aley S.B."/>
            <person name="Adam R.D."/>
            <person name="Olsen G.J."/>
            <person name="Best A.A."/>
            <person name="Cande W.Z."/>
            <person name="Chen F."/>
            <person name="Cipriano M.J."/>
            <person name="Davids B.J."/>
            <person name="Dawson S.C."/>
            <person name="Elmendorf H.G."/>
            <person name="Hehl A.B."/>
            <person name="Holder M.E."/>
            <person name="Huse S.M."/>
            <person name="Kim U.U."/>
            <person name="Lasek-Nesselquist E."/>
            <person name="Manning G."/>
            <person name="Nigam A."/>
            <person name="Nixon J.E."/>
            <person name="Palm D."/>
            <person name="Passamaneck N.E."/>
            <person name="Prabhu A."/>
            <person name="Reich C.I."/>
            <person name="Reiner D.S."/>
            <person name="Samuelson J."/>
            <person name="Svard S.G."/>
            <person name="Sogin M.L."/>
        </authorList>
    </citation>
    <scope>NUCLEOTIDE SEQUENCE [LARGE SCALE GENOMIC DNA]</scope>
    <source>
        <strain evidence="2 3">WB C6</strain>
    </source>
</reference>
<dbReference type="AlphaFoldDB" id="A0A644FAW5"/>
<feature type="compositionally biased region" description="Low complexity" evidence="1">
    <location>
        <begin position="134"/>
        <end position="143"/>
    </location>
</feature>
<evidence type="ECO:0008006" key="4">
    <source>
        <dbReference type="Google" id="ProtNLM"/>
    </source>
</evidence>
<accession>A0A644FAW5</accession>
<evidence type="ECO:0000313" key="3">
    <source>
        <dbReference type="Proteomes" id="UP000001548"/>
    </source>
</evidence>
<comment type="caution">
    <text evidence="2">The sequence shown here is derived from an EMBL/GenBank/DDBJ whole genome shotgun (WGS) entry which is preliminary data.</text>
</comment>
<sequence>MSGGFSFGAPAQASSQPQGKAPGFSFGSGFGPAQSTQLTQQPQQSQPAPSFTFGASSTSAPTSANTGTTGFGFSFAAKPQVSGAGGIGQTTSSVAPTTTAPTTASAPAPFSFGAPAAQSSQPAQPTQQPPPSTAPATTAPFAFGKPSEPVTVNKAKEDQPSIASGTQPVMDARLVELEGKKVSGILDNLYSVLLKDLGTANKHSAALIACEKDIELLEETMKQFSSKLTYIQQKQSATEESLRKLYELQCDVLDIVKKMEDYSQYTAHPLTHAINTVESNLLTLEQKILSSSVIDREVLEVYQGLQRQISLIAMLEAEAQ</sequence>
<evidence type="ECO:0000313" key="2">
    <source>
        <dbReference type="EMBL" id="KAE8305738.1"/>
    </source>
</evidence>
<organism evidence="2 3">
    <name type="scientific">Giardia intestinalis (strain ATCC 50803 / WB clone C6)</name>
    <name type="common">Giardia lamblia</name>
    <dbReference type="NCBI Taxonomy" id="184922"/>
    <lineage>
        <taxon>Eukaryota</taxon>
        <taxon>Metamonada</taxon>
        <taxon>Diplomonadida</taxon>
        <taxon>Hexamitidae</taxon>
        <taxon>Giardiinae</taxon>
        <taxon>Giardia</taxon>
    </lineage>
</organism>
<dbReference type="Proteomes" id="UP000001548">
    <property type="component" value="Unassembled WGS sequence"/>
</dbReference>